<name>A0AA39J4K2_9AGAR</name>
<dbReference type="InterPro" id="IPR036640">
    <property type="entry name" value="ABC1_TM_sf"/>
</dbReference>
<evidence type="ECO:0000256" key="6">
    <source>
        <dbReference type="ARBA" id="ARBA00022840"/>
    </source>
</evidence>
<evidence type="ECO:0000259" key="12">
    <source>
        <dbReference type="PROSITE" id="PS50893"/>
    </source>
</evidence>
<dbReference type="GO" id="GO:0140359">
    <property type="term" value="F:ABC-type transporter activity"/>
    <property type="evidence" value="ECO:0007669"/>
    <property type="project" value="InterPro"/>
</dbReference>
<dbReference type="PROSITE" id="PS50893">
    <property type="entry name" value="ABC_TRANSPORTER_2"/>
    <property type="match status" value="2"/>
</dbReference>
<feature type="transmembrane region" description="Helical" evidence="11">
    <location>
        <begin position="45"/>
        <end position="66"/>
    </location>
</feature>
<keyword evidence="3 11" id="KW-0812">Transmembrane</keyword>
<feature type="domain" description="ABC transporter" evidence="12">
    <location>
        <begin position="1342"/>
        <end position="1597"/>
    </location>
</feature>
<feature type="transmembrane region" description="Helical" evidence="11">
    <location>
        <begin position="305"/>
        <end position="327"/>
    </location>
</feature>
<comment type="subcellular location">
    <subcellularLocation>
        <location evidence="1">Membrane</location>
        <topology evidence="1">Multi-pass membrane protein</topology>
    </subcellularLocation>
</comment>
<feature type="domain" description="ABC transporter" evidence="12">
    <location>
        <begin position="718"/>
        <end position="946"/>
    </location>
</feature>
<evidence type="ECO:0000313" key="15">
    <source>
        <dbReference type="Proteomes" id="UP001175226"/>
    </source>
</evidence>
<keyword evidence="9" id="KW-0175">Coiled coil</keyword>
<dbReference type="EMBL" id="JAUEPT010000065">
    <property type="protein sequence ID" value="KAK0435192.1"/>
    <property type="molecule type" value="Genomic_DNA"/>
</dbReference>
<gene>
    <name evidence="14" type="ORF">EV421DRAFT_1908870</name>
</gene>
<dbReference type="InterPro" id="IPR050173">
    <property type="entry name" value="ABC_transporter_C-like"/>
</dbReference>
<evidence type="ECO:0000313" key="14">
    <source>
        <dbReference type="EMBL" id="KAK0435192.1"/>
    </source>
</evidence>
<reference evidence="14" key="1">
    <citation type="submission" date="2023-06" db="EMBL/GenBank/DDBJ databases">
        <authorList>
            <consortium name="Lawrence Berkeley National Laboratory"/>
            <person name="Ahrendt S."/>
            <person name="Sahu N."/>
            <person name="Indic B."/>
            <person name="Wong-Bajracharya J."/>
            <person name="Merenyi Z."/>
            <person name="Ke H.-M."/>
            <person name="Monk M."/>
            <person name="Kocsube S."/>
            <person name="Drula E."/>
            <person name="Lipzen A."/>
            <person name="Balint B."/>
            <person name="Henrissat B."/>
            <person name="Andreopoulos B."/>
            <person name="Martin F.M."/>
            <person name="Harder C.B."/>
            <person name="Rigling D."/>
            <person name="Ford K.L."/>
            <person name="Foster G.D."/>
            <person name="Pangilinan J."/>
            <person name="Papanicolaou A."/>
            <person name="Barry K."/>
            <person name="LaButti K."/>
            <person name="Viragh M."/>
            <person name="Koriabine M."/>
            <person name="Yan M."/>
            <person name="Riley R."/>
            <person name="Champramary S."/>
            <person name="Plett K.L."/>
            <person name="Tsai I.J."/>
            <person name="Slot J."/>
            <person name="Sipos G."/>
            <person name="Plett J."/>
            <person name="Nagy L.G."/>
            <person name="Grigoriev I.V."/>
        </authorList>
    </citation>
    <scope>NUCLEOTIDE SEQUENCE</scope>
    <source>
        <strain evidence="14">FPL87.14</strain>
    </source>
</reference>
<keyword evidence="5" id="KW-0547">Nucleotide-binding</keyword>
<dbReference type="CDD" id="cd18604">
    <property type="entry name" value="ABC_6TM_VMR1_D2_like"/>
    <property type="match status" value="1"/>
</dbReference>
<protein>
    <recommendedName>
        <fullName evidence="16">P-loop containing nucleoside triphosphate hydrolase protein</fullName>
    </recommendedName>
</protein>
<evidence type="ECO:0000256" key="2">
    <source>
        <dbReference type="ARBA" id="ARBA00022448"/>
    </source>
</evidence>
<feature type="transmembrane region" description="Helical" evidence="11">
    <location>
        <begin position="347"/>
        <end position="366"/>
    </location>
</feature>
<feature type="transmembrane region" description="Helical" evidence="11">
    <location>
        <begin position="1149"/>
        <end position="1168"/>
    </location>
</feature>
<dbReference type="PANTHER" id="PTHR24223:SF356">
    <property type="entry name" value="ATP-BINDING CASSETTE TRANSPORTER ABC4"/>
    <property type="match status" value="1"/>
</dbReference>
<feature type="transmembrane region" description="Helical" evidence="11">
    <location>
        <begin position="1048"/>
        <end position="1074"/>
    </location>
</feature>
<organism evidence="14 15">
    <name type="scientific">Armillaria borealis</name>
    <dbReference type="NCBI Taxonomy" id="47425"/>
    <lineage>
        <taxon>Eukaryota</taxon>
        <taxon>Fungi</taxon>
        <taxon>Dikarya</taxon>
        <taxon>Basidiomycota</taxon>
        <taxon>Agaricomycotina</taxon>
        <taxon>Agaricomycetes</taxon>
        <taxon>Agaricomycetidae</taxon>
        <taxon>Agaricales</taxon>
        <taxon>Marasmiineae</taxon>
        <taxon>Physalacriaceae</taxon>
        <taxon>Armillaria</taxon>
    </lineage>
</organism>
<keyword evidence="6" id="KW-0067">ATP-binding</keyword>
<dbReference type="PROSITE" id="PS50929">
    <property type="entry name" value="ABC_TM1F"/>
    <property type="match status" value="2"/>
</dbReference>
<feature type="transmembrane region" description="Helical" evidence="11">
    <location>
        <begin position="197"/>
        <end position="216"/>
    </location>
</feature>
<keyword evidence="15" id="KW-1185">Reference proteome</keyword>
<dbReference type="Proteomes" id="UP001175226">
    <property type="component" value="Unassembled WGS sequence"/>
</dbReference>
<dbReference type="CDD" id="cd18596">
    <property type="entry name" value="ABC_6TM_VMR1_D1_like"/>
    <property type="match status" value="1"/>
</dbReference>
<keyword evidence="4" id="KW-0677">Repeat</keyword>
<evidence type="ECO:0000256" key="7">
    <source>
        <dbReference type="ARBA" id="ARBA00022989"/>
    </source>
</evidence>
<dbReference type="FunFam" id="1.20.1560.10:FF:000013">
    <property type="entry name" value="ABC transporter C family member 2"/>
    <property type="match status" value="1"/>
</dbReference>
<keyword evidence="2" id="KW-0813">Transport</keyword>
<dbReference type="Pfam" id="PF00664">
    <property type="entry name" value="ABC_membrane"/>
    <property type="match status" value="2"/>
</dbReference>
<feature type="coiled-coil region" evidence="9">
    <location>
        <begin position="937"/>
        <end position="964"/>
    </location>
</feature>
<dbReference type="GO" id="GO:0016887">
    <property type="term" value="F:ATP hydrolysis activity"/>
    <property type="evidence" value="ECO:0007669"/>
    <property type="project" value="InterPro"/>
</dbReference>
<evidence type="ECO:0000256" key="3">
    <source>
        <dbReference type="ARBA" id="ARBA00022692"/>
    </source>
</evidence>
<dbReference type="SUPFAM" id="SSF90123">
    <property type="entry name" value="ABC transporter transmembrane region"/>
    <property type="match status" value="2"/>
</dbReference>
<dbReference type="InterPro" id="IPR017871">
    <property type="entry name" value="ABC_transporter-like_CS"/>
</dbReference>
<feature type="transmembrane region" description="Helical" evidence="11">
    <location>
        <begin position="498"/>
        <end position="517"/>
    </location>
</feature>
<evidence type="ECO:0000256" key="4">
    <source>
        <dbReference type="ARBA" id="ARBA00022737"/>
    </source>
</evidence>
<dbReference type="InterPro" id="IPR003439">
    <property type="entry name" value="ABC_transporter-like_ATP-bd"/>
</dbReference>
<feature type="compositionally biased region" description="Basic and acidic residues" evidence="10">
    <location>
        <begin position="419"/>
        <end position="429"/>
    </location>
</feature>
<keyword evidence="8 11" id="KW-0472">Membrane</keyword>
<dbReference type="InterPro" id="IPR003593">
    <property type="entry name" value="AAA+_ATPase"/>
</dbReference>
<dbReference type="SUPFAM" id="SSF52540">
    <property type="entry name" value="P-loop containing nucleoside triphosphate hydrolases"/>
    <property type="match status" value="2"/>
</dbReference>
<dbReference type="SMART" id="SM00382">
    <property type="entry name" value="AAA"/>
    <property type="match status" value="2"/>
</dbReference>
<proteinExistence type="predicted"/>
<comment type="caution">
    <text evidence="14">The sequence shown here is derived from an EMBL/GenBank/DDBJ whole genome shotgun (WGS) entry which is preliminary data.</text>
</comment>
<dbReference type="FunFam" id="3.40.50.300:FF:000630">
    <property type="entry name" value="ATP-binding cassette (ABC) transporter, putative"/>
    <property type="match status" value="1"/>
</dbReference>
<dbReference type="InterPro" id="IPR011527">
    <property type="entry name" value="ABC1_TM_dom"/>
</dbReference>
<dbReference type="Gene3D" id="1.20.1560.10">
    <property type="entry name" value="ABC transporter type 1, transmembrane domain"/>
    <property type="match status" value="2"/>
</dbReference>
<feature type="transmembrane region" description="Helical" evidence="11">
    <location>
        <begin position="158"/>
        <end position="176"/>
    </location>
</feature>
<dbReference type="CDD" id="cd03250">
    <property type="entry name" value="ABCC_MRP_domain1"/>
    <property type="match status" value="1"/>
</dbReference>
<dbReference type="PANTHER" id="PTHR24223">
    <property type="entry name" value="ATP-BINDING CASSETTE SUB-FAMILY C"/>
    <property type="match status" value="1"/>
</dbReference>
<dbReference type="InterPro" id="IPR027417">
    <property type="entry name" value="P-loop_NTPase"/>
</dbReference>
<feature type="transmembrane region" description="Helical" evidence="11">
    <location>
        <begin position="1005"/>
        <end position="1028"/>
    </location>
</feature>
<feature type="transmembrane region" description="Helical" evidence="11">
    <location>
        <begin position="523"/>
        <end position="542"/>
    </location>
</feature>
<dbReference type="GO" id="GO:0016020">
    <property type="term" value="C:membrane"/>
    <property type="evidence" value="ECO:0007669"/>
    <property type="project" value="UniProtKB-SubCell"/>
</dbReference>
<feature type="region of interest" description="Disordered" evidence="10">
    <location>
        <begin position="404"/>
        <end position="467"/>
    </location>
</feature>
<dbReference type="Pfam" id="PF00005">
    <property type="entry name" value="ABC_tran"/>
    <property type="match status" value="2"/>
</dbReference>
<feature type="domain" description="ABC transmembrane type-1" evidence="13">
    <location>
        <begin position="1017"/>
        <end position="1254"/>
    </location>
</feature>
<evidence type="ECO:0000256" key="9">
    <source>
        <dbReference type="SAM" id="Coils"/>
    </source>
</evidence>
<dbReference type="PROSITE" id="PS00211">
    <property type="entry name" value="ABC_TRANSPORTER_1"/>
    <property type="match status" value="1"/>
</dbReference>
<evidence type="ECO:0000256" key="11">
    <source>
        <dbReference type="SAM" id="Phobius"/>
    </source>
</evidence>
<dbReference type="CDD" id="cd03244">
    <property type="entry name" value="ABCC_MRP_domain2"/>
    <property type="match status" value="1"/>
</dbReference>
<feature type="compositionally biased region" description="Polar residues" evidence="10">
    <location>
        <begin position="457"/>
        <end position="467"/>
    </location>
</feature>
<keyword evidence="7 11" id="KW-1133">Transmembrane helix</keyword>
<accession>A0AA39J4K2</accession>
<dbReference type="GO" id="GO:0005524">
    <property type="term" value="F:ATP binding"/>
    <property type="evidence" value="ECO:0007669"/>
    <property type="project" value="UniProtKB-KW"/>
</dbReference>
<sequence>MAPQSESPPLGAFSGFAALENAQQVVLQTIDDAISTKLAVDTLAIPLYVAVASAAFLLAQVLHAFLQTKSVSPYPGYADDEEHRVDGFVETGYFENHVAQQGGRKIFAFRVLRLLGCLALLGLSITTISVSATVPLTFLYTSLLAIVSVTASKRWSGIGIHHMNVVLLSTSAVYVHRDIAPLATFDNVPQDSWEGPLLWIKMGILLFIAILIPLIIPREYTPVDPKNPMPVPNPEQTTPILSLVLYSWLDSLVIAAYRVAHLSYEQLPPLADYDRCSYLKAKAFKYLDTFLGAKKQHMFFGLMRVFAWEFTIMAPMISIEASAHFAAPIGINRLLRYIEKGEEGTQYRPWVWIVWIFLGPTFVSIASERYLFINTRVRAHSEVIITQLVFEHALRIRMKFQSHDTGSTEVTPGEATPEDNSHPEIDTVHTAESSTDEETAPRSIAKFKGDASKPPTDVSTASTALPSTDTQSEVKNFVGRINNLVTSDMANIVECSHILRLFIYSPLELVFCIWFLYVVLGWSAFAGLAVIVITAPLPGYLAKRIQTVQKATLKNTDGRVQVVTEFVNILRMIKIFGWEGEISKRVAGRRDEELVWIKKKQLLDLMTNLLKCDFVFVILASFCVNLQFPSENTLTLHPLASTVVMGETLDASKVFSSMTIFDMFAGQLSRSLRFLNISAVGKVSLDRLTDFMQNTELLDTFSEKEFMEPISVEDRGDIGFHQARFSWMDGPPSKRTFLLRVDEELVFRKNSINLVIGPTGSGKTSLLMALLGEMHFLPSNLASWFNLPRKGGVAYAAQESWENILFGAEYDESRYKDVVHQCGLERDLVLFEAGDETEVGEKGLTLSGGQKARVTLARAVYSRADILILDDVLAALDVHTSKWIVQKCLQGNLISSRTVILATHNIALVEPIAEFVVALKNGRVVSQGTLKTLLSRDQTLAEEARQEEEALHRADEEVVEALDAGREKQKKPDGKLILSEEIRQGHISWSSFKLYLTSLGGHHTFLFFTAFLGVFSIQQFVGIIQTWYLGYWASQYDEHKSEDVPVFFYLGAYSSLLLLGFALHAISYVVYVFGTVRASRSIHKRLTVSILGTTLRWLDITPASRIIARCTLDIRAVDSMLPTLLFHLTSMSMAMLLRFSVIVVFTPAFLVPGLIMGIAGAYLGQIYMKAQLPVKREMSNAKAPVLGHFGAAIAGLTSIRAYSAESAFIQESLNRIDRYTRTIRAYYNLNRWVDVRADALGALFLASLAAYLVYVQNARAFNVGFSLNMAIGFTSKLNFWVRSLNSFEIEGNKYIIFLPVDPLHLPFHISLERIQSYLNVDHEEKPSKVREPPASWPTSGELRVENLSARYSPDGPKVLHDLSFTIQSGERIGIVGRTGSGKVILSFSVNINLAHLSPELFDTILTSLHLYGRNSPTTDGIPTTAINLDALRSRITIIPQMPELLSGTLRQNLDPFDRCDDATLNDALRAAGLFSLQGETNEGRITLDSVIATGGGNLSVGQRQILALARALVRGSKLLILDEATSAIDYKTDSIIQSSLRNELGPDTTLITVAHRLQTVMDADKIVNGLDAGHVVEFDTPQTLLKDPHGKLRSLVDESADRDLLYAMAEQKHK</sequence>
<evidence type="ECO:0008006" key="16">
    <source>
        <dbReference type="Google" id="ProtNLM"/>
    </source>
</evidence>
<evidence type="ECO:0000256" key="8">
    <source>
        <dbReference type="ARBA" id="ARBA00023136"/>
    </source>
</evidence>
<dbReference type="Gene3D" id="3.40.50.300">
    <property type="entry name" value="P-loop containing nucleotide triphosphate hydrolases"/>
    <property type="match status" value="2"/>
</dbReference>
<evidence type="ECO:0000256" key="1">
    <source>
        <dbReference type="ARBA" id="ARBA00004141"/>
    </source>
</evidence>
<evidence type="ECO:0000256" key="5">
    <source>
        <dbReference type="ARBA" id="ARBA00022741"/>
    </source>
</evidence>
<evidence type="ECO:0000256" key="10">
    <source>
        <dbReference type="SAM" id="MobiDB-lite"/>
    </source>
</evidence>
<feature type="transmembrane region" description="Helical" evidence="11">
    <location>
        <begin position="114"/>
        <end position="138"/>
    </location>
</feature>
<evidence type="ECO:0000259" key="13">
    <source>
        <dbReference type="PROSITE" id="PS50929"/>
    </source>
</evidence>
<feature type="domain" description="ABC transmembrane type-1" evidence="13">
    <location>
        <begin position="475"/>
        <end position="610"/>
    </location>
</feature>